<evidence type="ECO:0000256" key="1">
    <source>
        <dbReference type="SAM" id="MobiDB-lite"/>
    </source>
</evidence>
<dbReference type="OrthoDB" id="1930702at2759"/>
<accession>A0A1R3J8M0</accession>
<evidence type="ECO:0000313" key="3">
    <source>
        <dbReference type="EMBL" id="OMO91181.1"/>
    </source>
</evidence>
<keyword evidence="2" id="KW-0472">Membrane</keyword>
<feature type="region of interest" description="Disordered" evidence="1">
    <location>
        <begin position="138"/>
        <end position="174"/>
    </location>
</feature>
<dbReference type="Proteomes" id="UP000187203">
    <property type="component" value="Unassembled WGS sequence"/>
</dbReference>
<keyword evidence="4" id="KW-1185">Reference proteome</keyword>
<evidence type="ECO:0000256" key="2">
    <source>
        <dbReference type="SAM" id="Phobius"/>
    </source>
</evidence>
<dbReference type="PANTHER" id="PTHR36735">
    <property type="entry name" value="TRANSMEMBRANE PROTEIN"/>
    <property type="match status" value="1"/>
</dbReference>
<evidence type="ECO:0000313" key="4">
    <source>
        <dbReference type="Proteomes" id="UP000187203"/>
    </source>
</evidence>
<comment type="caution">
    <text evidence="3">The sequence shown here is derived from an EMBL/GenBank/DDBJ whole genome shotgun (WGS) entry which is preliminary data.</text>
</comment>
<protein>
    <submittedName>
        <fullName evidence="3">Uncharacterized protein</fullName>
    </submittedName>
</protein>
<feature type="compositionally biased region" description="Basic residues" evidence="1">
    <location>
        <begin position="144"/>
        <end position="156"/>
    </location>
</feature>
<dbReference type="EMBL" id="AWUE01016476">
    <property type="protein sequence ID" value="OMO91181.1"/>
    <property type="molecule type" value="Genomic_DNA"/>
</dbReference>
<dbReference type="PANTHER" id="PTHR36735:SF1">
    <property type="entry name" value="TRANSMEMBRANE PROTEIN"/>
    <property type="match status" value="1"/>
</dbReference>
<gene>
    <name evidence="3" type="ORF">COLO4_18565</name>
</gene>
<keyword evidence="2" id="KW-0812">Transmembrane</keyword>
<reference evidence="4" key="1">
    <citation type="submission" date="2013-09" db="EMBL/GenBank/DDBJ databases">
        <title>Corchorus olitorius genome sequencing.</title>
        <authorList>
            <person name="Alam M."/>
            <person name="Haque M.S."/>
            <person name="Islam M.S."/>
            <person name="Emdad E.M."/>
            <person name="Islam M.M."/>
            <person name="Ahmed B."/>
            <person name="Halim A."/>
            <person name="Hossen Q.M.M."/>
            <person name="Hossain M.Z."/>
            <person name="Ahmed R."/>
            <person name="Khan M.M."/>
            <person name="Islam R."/>
            <person name="Rashid M.M."/>
            <person name="Khan S.A."/>
            <person name="Rahman M.S."/>
            <person name="Alam M."/>
            <person name="Yahiya A.S."/>
            <person name="Khan M.S."/>
            <person name="Azam M.S."/>
            <person name="Haque T."/>
            <person name="Lashkar M.Z.H."/>
            <person name="Akhand A.I."/>
            <person name="Morshed G."/>
            <person name="Roy S."/>
            <person name="Uddin K.S."/>
            <person name="Rabeya T."/>
            <person name="Hossain A.S."/>
            <person name="Chowdhury A."/>
            <person name="Snigdha A.R."/>
            <person name="Mortoza M.S."/>
            <person name="Matin S.A."/>
            <person name="Hoque S.M.E."/>
            <person name="Islam M.K."/>
            <person name="Roy D.K."/>
            <person name="Haider R."/>
            <person name="Moosa M.M."/>
            <person name="Elias S.M."/>
            <person name="Hasan A.M."/>
            <person name="Jahan S."/>
            <person name="Shafiuddin M."/>
            <person name="Mahmood N."/>
            <person name="Shommy N.S."/>
        </authorList>
    </citation>
    <scope>NUCLEOTIDE SEQUENCE [LARGE SCALE GENOMIC DNA]</scope>
    <source>
        <strain evidence="4">cv. O-4</strain>
    </source>
</reference>
<dbReference type="GO" id="GO:0009535">
    <property type="term" value="C:chloroplast thylakoid membrane"/>
    <property type="evidence" value="ECO:0007669"/>
    <property type="project" value="TreeGrafter"/>
</dbReference>
<organism evidence="3 4">
    <name type="scientific">Corchorus olitorius</name>
    <dbReference type="NCBI Taxonomy" id="93759"/>
    <lineage>
        <taxon>Eukaryota</taxon>
        <taxon>Viridiplantae</taxon>
        <taxon>Streptophyta</taxon>
        <taxon>Embryophyta</taxon>
        <taxon>Tracheophyta</taxon>
        <taxon>Spermatophyta</taxon>
        <taxon>Magnoliopsida</taxon>
        <taxon>eudicotyledons</taxon>
        <taxon>Gunneridae</taxon>
        <taxon>Pentapetalae</taxon>
        <taxon>rosids</taxon>
        <taxon>malvids</taxon>
        <taxon>Malvales</taxon>
        <taxon>Malvaceae</taxon>
        <taxon>Grewioideae</taxon>
        <taxon>Apeibeae</taxon>
        <taxon>Corchorus</taxon>
    </lineage>
</organism>
<sequence>MATTTTMSLPSLPPIPSIVKPRSYNSRLLFTSPLPSLSTTFLSTKPIHFHNPAETNRQKKSDKIWLTFATAEEILPSDSIPLDTSEQIISTTGDEGVATIIQVLLFVAFVALTILTLGVIYIGVQDFLGKREREKFEKEEAAKKTGKKKKKVRARAGPKGFGQKLDQDDDFIDV</sequence>
<feature type="transmembrane region" description="Helical" evidence="2">
    <location>
        <begin position="100"/>
        <end position="124"/>
    </location>
</feature>
<name>A0A1R3J8M0_9ROSI</name>
<proteinExistence type="predicted"/>
<dbReference type="AlphaFoldDB" id="A0A1R3J8M0"/>
<dbReference type="STRING" id="93759.A0A1R3J8M0"/>
<keyword evidence="2" id="KW-1133">Transmembrane helix</keyword>